<dbReference type="STRING" id="7868.ENSCMIP00000000960"/>
<comment type="similarity">
    <text evidence="2 4">Belongs to the perilipin family.</text>
</comment>
<dbReference type="GO" id="GO:0005829">
    <property type="term" value="C:cytosol"/>
    <property type="evidence" value="ECO:0007669"/>
    <property type="project" value="TreeGrafter"/>
</dbReference>
<dbReference type="SUPFAM" id="SSF109775">
    <property type="entry name" value="Mannose-6-phosphate receptor binding protein 1 (Tip47), C-terminal domain"/>
    <property type="match status" value="1"/>
</dbReference>
<dbReference type="GO" id="GO:0019915">
    <property type="term" value="P:lipid storage"/>
    <property type="evidence" value="ECO:0007669"/>
    <property type="project" value="TreeGrafter"/>
</dbReference>
<accession>A0A4W3GEC4</accession>
<evidence type="ECO:0000256" key="3">
    <source>
        <dbReference type="ARBA" id="ARBA00022677"/>
    </source>
</evidence>
<dbReference type="PIRSF" id="PIRSF036881">
    <property type="entry name" value="PAT"/>
    <property type="match status" value="1"/>
</dbReference>
<dbReference type="InParanoid" id="A0A4W3GEC4"/>
<keyword evidence="3" id="KW-0551">Lipid droplet</keyword>
<feature type="region of interest" description="Disordered" evidence="5">
    <location>
        <begin position="276"/>
        <end position="297"/>
    </location>
</feature>
<dbReference type="KEGG" id="cmk:103183563"/>
<dbReference type="Ensembl" id="ENSCMIT00000001012.1">
    <property type="protein sequence ID" value="ENSCMIP00000000960.1"/>
    <property type="gene ID" value="ENSCMIG00000000656.1"/>
</dbReference>
<name>A0A4W3GEC4_CALMI</name>
<dbReference type="AlphaFoldDB" id="A0A4W3GEC4"/>
<sequence>MASTENVSKAEQQEPETQQSVVERVTNLPLVSSACDTVSAVYDNTKESHPYVKTVCDVAEQGVKTLSTVAASGAKPILDKLEPQISAVNEYACRGLDTLEEKLPILNQPEDQVFVDAKELVTSKVTDAKDAVTGVVDVAKDAVQESLKRTTAAVAEGVHVVLDSKVGQIVASGVDATLTKSEELIDHYLPMTQEELAELATSVEGSEETPGQERSYYVRLGSLSLKVRNRAYQHSVAKIQLVRNSGQETLSQLHHLFDLIEMSKKGTELTRDKLQEVQEGQNTKQPEDQTEVLDEPKHPESNTLAIMRNLTEQLQKTCLSLASNISGLPQNTVDQVKEMGKAAEEISTFISSAGSFQDLSGKLLAQSKEQMKKIRESLDSVMDYMHHNTHLNWLVGPFAPQPIEQTEPQELMGID</sequence>
<dbReference type="GeneID" id="103183563"/>
<dbReference type="Pfam" id="PF03036">
    <property type="entry name" value="Perilipin"/>
    <property type="match status" value="1"/>
</dbReference>
<dbReference type="GO" id="GO:0010890">
    <property type="term" value="P:positive regulation of triglyceride storage"/>
    <property type="evidence" value="ECO:0007669"/>
    <property type="project" value="TreeGrafter"/>
</dbReference>
<feature type="region of interest" description="Disordered" evidence="5">
    <location>
        <begin position="1"/>
        <end position="21"/>
    </location>
</feature>
<evidence type="ECO:0000256" key="4">
    <source>
        <dbReference type="PIRNR" id="PIRNR036881"/>
    </source>
</evidence>
<dbReference type="PANTHER" id="PTHR14024:SF11">
    <property type="entry name" value="PERILIPIN-3"/>
    <property type="match status" value="1"/>
</dbReference>
<dbReference type="PANTHER" id="PTHR14024">
    <property type="entry name" value="PERILIPIN"/>
    <property type="match status" value="1"/>
</dbReference>
<gene>
    <name evidence="6" type="primary">LOC103183563</name>
</gene>
<dbReference type="RefSeq" id="XP_007899323.1">
    <property type="nucleotide sequence ID" value="XM_007901132.2"/>
</dbReference>
<comment type="subcellular location">
    <subcellularLocation>
        <location evidence="1">Lipid droplet</location>
    </subcellularLocation>
</comment>
<dbReference type="InterPro" id="IPR004279">
    <property type="entry name" value="Perilipin"/>
</dbReference>
<keyword evidence="7" id="KW-1185">Reference proteome</keyword>
<reference evidence="7" key="1">
    <citation type="journal article" date="2006" name="Science">
        <title>Ancient noncoding elements conserved in the human genome.</title>
        <authorList>
            <person name="Venkatesh B."/>
            <person name="Kirkness E.F."/>
            <person name="Loh Y.H."/>
            <person name="Halpern A.L."/>
            <person name="Lee A.P."/>
            <person name="Johnson J."/>
            <person name="Dandona N."/>
            <person name="Viswanathan L.D."/>
            <person name="Tay A."/>
            <person name="Venter J.C."/>
            <person name="Strausberg R.L."/>
            <person name="Brenner S."/>
        </authorList>
    </citation>
    <scope>NUCLEOTIDE SEQUENCE [LARGE SCALE GENOMIC DNA]</scope>
</reference>
<dbReference type="OMA" id="HAICQML"/>
<dbReference type="GeneTree" id="ENSGT00950000182920"/>
<evidence type="ECO:0000256" key="5">
    <source>
        <dbReference type="SAM" id="MobiDB-lite"/>
    </source>
</evidence>
<evidence type="ECO:0000313" key="6">
    <source>
        <dbReference type="Ensembl" id="ENSCMIP00000000960.1"/>
    </source>
</evidence>
<dbReference type="Gene3D" id="3.30.720.170">
    <property type="entry name" value="Perilipin, alpha-beta domain"/>
    <property type="match status" value="1"/>
</dbReference>
<reference evidence="6" key="4">
    <citation type="submission" date="2025-08" db="UniProtKB">
        <authorList>
            <consortium name="Ensembl"/>
        </authorList>
    </citation>
    <scope>IDENTIFICATION</scope>
</reference>
<proteinExistence type="inferred from homology"/>
<organism evidence="6 7">
    <name type="scientific">Callorhinchus milii</name>
    <name type="common">Ghost shark</name>
    <dbReference type="NCBI Taxonomy" id="7868"/>
    <lineage>
        <taxon>Eukaryota</taxon>
        <taxon>Metazoa</taxon>
        <taxon>Chordata</taxon>
        <taxon>Craniata</taxon>
        <taxon>Vertebrata</taxon>
        <taxon>Chondrichthyes</taxon>
        <taxon>Holocephali</taxon>
        <taxon>Chimaeriformes</taxon>
        <taxon>Callorhinchidae</taxon>
        <taxon>Callorhinchus</taxon>
    </lineage>
</organism>
<evidence type="ECO:0000313" key="7">
    <source>
        <dbReference type="Proteomes" id="UP000314986"/>
    </source>
</evidence>
<protein>
    <recommendedName>
        <fullName evidence="4">Perilipin</fullName>
    </recommendedName>
</protein>
<evidence type="ECO:0000256" key="2">
    <source>
        <dbReference type="ARBA" id="ARBA00006311"/>
    </source>
</evidence>
<dbReference type="Gene3D" id="1.20.120.340">
    <property type="entry name" value="Flagellar protein FliS"/>
    <property type="match status" value="1"/>
</dbReference>
<reference evidence="7" key="3">
    <citation type="journal article" date="2014" name="Nature">
        <title>Elephant shark genome provides unique insights into gnathostome evolution.</title>
        <authorList>
            <consortium name="International Elephant Shark Genome Sequencing Consortium"/>
            <person name="Venkatesh B."/>
            <person name="Lee A.P."/>
            <person name="Ravi V."/>
            <person name="Maurya A.K."/>
            <person name="Lian M.M."/>
            <person name="Swann J.B."/>
            <person name="Ohta Y."/>
            <person name="Flajnik M.F."/>
            <person name="Sutoh Y."/>
            <person name="Kasahara M."/>
            <person name="Hoon S."/>
            <person name="Gangu V."/>
            <person name="Roy S.W."/>
            <person name="Irimia M."/>
            <person name="Korzh V."/>
            <person name="Kondrychyn I."/>
            <person name="Lim Z.W."/>
            <person name="Tay B.H."/>
            <person name="Tohari S."/>
            <person name="Kong K.W."/>
            <person name="Ho S."/>
            <person name="Lorente-Galdos B."/>
            <person name="Quilez J."/>
            <person name="Marques-Bonet T."/>
            <person name="Raney B.J."/>
            <person name="Ingham P.W."/>
            <person name="Tay A."/>
            <person name="Hillier L.W."/>
            <person name="Minx P."/>
            <person name="Boehm T."/>
            <person name="Wilson R.K."/>
            <person name="Brenner S."/>
            <person name="Warren W.C."/>
        </authorList>
    </citation>
    <scope>NUCLEOTIDE SEQUENCE [LARGE SCALE GENOMIC DNA]</scope>
</reference>
<dbReference type="GO" id="GO:0005811">
    <property type="term" value="C:lipid droplet"/>
    <property type="evidence" value="ECO:0007669"/>
    <property type="project" value="UniProtKB-SubCell"/>
</dbReference>
<dbReference type="OrthoDB" id="376826at2759"/>
<dbReference type="Proteomes" id="UP000314986">
    <property type="component" value="Unassembled WGS sequence"/>
</dbReference>
<reference evidence="7" key="2">
    <citation type="journal article" date="2007" name="PLoS Biol.">
        <title>Survey sequencing and comparative analysis of the elephant shark (Callorhinchus milii) genome.</title>
        <authorList>
            <person name="Venkatesh B."/>
            <person name="Kirkness E.F."/>
            <person name="Loh Y.H."/>
            <person name="Halpern A.L."/>
            <person name="Lee A.P."/>
            <person name="Johnson J."/>
            <person name="Dandona N."/>
            <person name="Viswanathan L.D."/>
            <person name="Tay A."/>
            <person name="Venter J.C."/>
            <person name="Strausberg R.L."/>
            <person name="Brenner S."/>
        </authorList>
    </citation>
    <scope>NUCLEOTIDE SEQUENCE [LARGE SCALE GENOMIC DNA]</scope>
</reference>
<evidence type="ECO:0000256" key="1">
    <source>
        <dbReference type="ARBA" id="ARBA00004502"/>
    </source>
</evidence>
<reference evidence="6" key="5">
    <citation type="submission" date="2025-09" db="UniProtKB">
        <authorList>
            <consortium name="Ensembl"/>
        </authorList>
    </citation>
    <scope>IDENTIFICATION</scope>
</reference>